<sequence length="50" mass="5950">MSWATQSLRLRRRRSFAHETCPMRHKVFWFALLPSGPTSYSKTARVTWPI</sequence>
<gene>
    <name evidence="1" type="ordered locus">RB3882</name>
</gene>
<protein>
    <submittedName>
        <fullName evidence="1">Uncharacterized protein</fullName>
    </submittedName>
</protein>
<dbReference type="Proteomes" id="UP000001025">
    <property type="component" value="Chromosome"/>
</dbReference>
<dbReference type="EnsemblBacteria" id="CAD73463">
    <property type="protein sequence ID" value="CAD73463"/>
    <property type="gene ID" value="RB3882"/>
</dbReference>
<organism evidence="1 2">
    <name type="scientific">Rhodopirellula baltica (strain DSM 10527 / NCIMB 13988 / SH1)</name>
    <dbReference type="NCBI Taxonomy" id="243090"/>
    <lineage>
        <taxon>Bacteria</taxon>
        <taxon>Pseudomonadati</taxon>
        <taxon>Planctomycetota</taxon>
        <taxon>Planctomycetia</taxon>
        <taxon>Pirellulales</taxon>
        <taxon>Pirellulaceae</taxon>
        <taxon>Rhodopirellula</taxon>
    </lineage>
</organism>
<name>Q7UTH3_RHOBA</name>
<keyword evidence="2" id="KW-1185">Reference proteome</keyword>
<proteinExistence type="predicted"/>
<dbReference type="KEGG" id="rba:RB3882"/>
<evidence type="ECO:0000313" key="1">
    <source>
        <dbReference type="EMBL" id="CAD73463.1"/>
    </source>
</evidence>
<dbReference type="AlphaFoldDB" id="Q7UTH3"/>
<evidence type="ECO:0000313" key="2">
    <source>
        <dbReference type="Proteomes" id="UP000001025"/>
    </source>
</evidence>
<dbReference type="EMBL" id="BX294139">
    <property type="protein sequence ID" value="CAD73463.1"/>
    <property type="molecule type" value="Genomic_DNA"/>
</dbReference>
<dbReference type="InParanoid" id="Q7UTH3"/>
<accession>Q7UTH3</accession>
<reference evidence="1 2" key="1">
    <citation type="journal article" date="2003" name="Proc. Natl. Acad. Sci. U.S.A.">
        <title>Complete genome sequence of the marine planctomycete Pirellula sp. strain 1.</title>
        <authorList>
            <person name="Gloeckner F.O."/>
            <person name="Kube M."/>
            <person name="Bauer M."/>
            <person name="Teeling H."/>
            <person name="Lombardot T."/>
            <person name="Ludwig W."/>
            <person name="Gade D."/>
            <person name="Beck A."/>
            <person name="Borzym K."/>
            <person name="Heitmann K."/>
            <person name="Rabus R."/>
            <person name="Schlesner H."/>
            <person name="Amann R."/>
            <person name="Reinhardt R."/>
        </authorList>
    </citation>
    <scope>NUCLEOTIDE SEQUENCE [LARGE SCALE GENOMIC DNA]</scope>
    <source>
        <strain evidence="2">DSM 10527 / NCIMB 13988 / SH1</strain>
    </source>
</reference>
<dbReference type="HOGENOM" id="CLU_3122016_0_0_0"/>
<dbReference type="STRING" id="243090.RB3882"/>